<name>A0A7N0RDZ2_KALFE</name>
<keyword evidence="2" id="KW-0597">Phosphoprotein</keyword>
<dbReference type="GO" id="GO:0005634">
    <property type="term" value="C:nucleus"/>
    <property type="evidence" value="ECO:0007669"/>
    <property type="project" value="UniProtKB-SubCell"/>
</dbReference>
<dbReference type="InterPro" id="IPR039611">
    <property type="entry name" value="VQ_4/11/13/19/31/33"/>
</dbReference>
<evidence type="ECO:0000313" key="7">
    <source>
        <dbReference type="Proteomes" id="UP000594263"/>
    </source>
</evidence>
<comment type="subcellular location">
    <subcellularLocation>
        <location evidence="1">Nucleus</location>
    </subcellularLocation>
</comment>
<dbReference type="InterPro" id="IPR008889">
    <property type="entry name" value="VQ"/>
</dbReference>
<dbReference type="OMA" id="NMFAKND"/>
<feature type="compositionally biased region" description="Low complexity" evidence="4">
    <location>
        <begin position="13"/>
        <end position="53"/>
    </location>
</feature>
<keyword evidence="7" id="KW-1185">Reference proteome</keyword>
<dbReference type="EnsemblPlants" id="Kaladp0008s0713.1.v1.1">
    <property type="protein sequence ID" value="Kaladp0008s0713.1.v1.1.CDS.1"/>
    <property type="gene ID" value="Kaladp0008s0713.v1.1"/>
</dbReference>
<proteinExistence type="predicted"/>
<dbReference type="Pfam" id="PF05678">
    <property type="entry name" value="VQ"/>
    <property type="match status" value="1"/>
</dbReference>
<dbReference type="Gramene" id="Kaladp0008s0713.1.v1.1">
    <property type="protein sequence ID" value="Kaladp0008s0713.1.v1.1.CDS.1"/>
    <property type="gene ID" value="Kaladp0008s0713.v1.1"/>
</dbReference>
<keyword evidence="3" id="KW-0539">Nucleus</keyword>
<dbReference type="PANTHER" id="PTHR33402:SF16">
    <property type="entry name" value="VQ MOTIF-CONTAINING PROTEIN 13-RELATED"/>
    <property type="match status" value="1"/>
</dbReference>
<feature type="region of interest" description="Disordered" evidence="4">
    <location>
        <begin position="1"/>
        <end position="59"/>
    </location>
</feature>
<feature type="domain" description="VQ" evidence="5">
    <location>
        <begin position="51"/>
        <end position="75"/>
    </location>
</feature>
<organism evidence="6 7">
    <name type="scientific">Kalanchoe fedtschenkoi</name>
    <name type="common">Lavender scallops</name>
    <name type="synonym">South American air plant</name>
    <dbReference type="NCBI Taxonomy" id="63787"/>
    <lineage>
        <taxon>Eukaryota</taxon>
        <taxon>Viridiplantae</taxon>
        <taxon>Streptophyta</taxon>
        <taxon>Embryophyta</taxon>
        <taxon>Tracheophyta</taxon>
        <taxon>Spermatophyta</taxon>
        <taxon>Magnoliopsida</taxon>
        <taxon>eudicotyledons</taxon>
        <taxon>Gunneridae</taxon>
        <taxon>Pentapetalae</taxon>
        <taxon>Saxifragales</taxon>
        <taxon>Crassulaceae</taxon>
        <taxon>Kalanchoe</taxon>
    </lineage>
</organism>
<evidence type="ECO:0000259" key="5">
    <source>
        <dbReference type="Pfam" id="PF05678"/>
    </source>
</evidence>
<evidence type="ECO:0000256" key="1">
    <source>
        <dbReference type="ARBA" id="ARBA00004123"/>
    </source>
</evidence>
<evidence type="ECO:0000256" key="4">
    <source>
        <dbReference type="SAM" id="MobiDB-lite"/>
    </source>
</evidence>
<dbReference type="AlphaFoldDB" id="A0A7N0RDZ2"/>
<sequence length="225" mass="23697">MESSPGGGTETKLNSPSSLPSPNISSSSSSSASIPATGSDPNKTNNNNPNPTTFVRADATSFKQVVQMLTGSSETVKQAQRTNPIPPLKSAARNHHHQQQGFKLYERRNSVTNGFKISPLSSGIRSNPYGLPPRKPEMILSPSMLDFPSLVLSPVTPLMTDPFNKAPNSSSVGSGLGAGLDVKAEEEAIAAKGFFLHSSSPRESEPMLLPLFPMTSAKQSGSSSS</sequence>
<protein>
    <recommendedName>
        <fullName evidence="5">VQ domain-containing protein</fullName>
    </recommendedName>
</protein>
<evidence type="ECO:0000256" key="3">
    <source>
        <dbReference type="ARBA" id="ARBA00023242"/>
    </source>
</evidence>
<evidence type="ECO:0000256" key="2">
    <source>
        <dbReference type="ARBA" id="ARBA00022553"/>
    </source>
</evidence>
<reference evidence="6" key="1">
    <citation type="submission" date="2021-01" db="UniProtKB">
        <authorList>
            <consortium name="EnsemblPlants"/>
        </authorList>
    </citation>
    <scope>IDENTIFICATION</scope>
</reference>
<dbReference type="Proteomes" id="UP000594263">
    <property type="component" value="Unplaced"/>
</dbReference>
<evidence type="ECO:0000313" key="6">
    <source>
        <dbReference type="EnsemblPlants" id="Kaladp0008s0713.1.v1.1.CDS.1"/>
    </source>
</evidence>
<accession>A0A7N0RDZ2</accession>
<dbReference type="PANTHER" id="PTHR33402">
    <property type="entry name" value="VQ MOTIF-CONTAINING PROTEIN 11-LIKE"/>
    <property type="match status" value="1"/>
</dbReference>